<dbReference type="AlphaFoldDB" id="M3XHM4"/>
<dbReference type="GeneTree" id="ENSGT00390000003006"/>
<gene>
    <name evidence="3" type="primary">LOC102346819</name>
</gene>
<protein>
    <recommendedName>
        <fullName evidence="2">C2orf72-like C-terminal domain-containing protein</fullName>
    </recommendedName>
</protein>
<organism evidence="3 4">
    <name type="scientific">Latimeria chalumnae</name>
    <name type="common">Coelacanth</name>
    <dbReference type="NCBI Taxonomy" id="7897"/>
    <lineage>
        <taxon>Eukaryota</taxon>
        <taxon>Metazoa</taxon>
        <taxon>Chordata</taxon>
        <taxon>Craniata</taxon>
        <taxon>Vertebrata</taxon>
        <taxon>Euteleostomi</taxon>
        <taxon>Coelacanthiformes</taxon>
        <taxon>Coelacanthidae</taxon>
        <taxon>Latimeria</taxon>
    </lineage>
</organism>
<dbReference type="PANTHER" id="PTHR35675:SF1">
    <property type="entry name" value="RIKEN CDNA 2810459M11 GENE"/>
    <property type="match status" value="1"/>
</dbReference>
<feature type="domain" description="C2orf72-like C-terminal" evidence="2">
    <location>
        <begin position="221"/>
        <end position="348"/>
    </location>
</feature>
<dbReference type="Proteomes" id="UP000008672">
    <property type="component" value="Unassembled WGS sequence"/>
</dbReference>
<dbReference type="HOGENOM" id="CLU_939971_0_0_1"/>
<sequence length="353" mass="39407">MEDLGGAVDRALRADRDFEAILEEIGGPDKVMLVGEVWQREPSRELLGLFISRIFPGAGDPFNGQGDKDAAGCAQSSCCGEGDMPQTNSGKTDIPQKNREGDIPERNPGETDDPENNVGKGDIPQKEHGDREPDRSRESDQKCETPHRAPSPAKQKEPRGERRPGSEEVRWTRTRQRVVEAPLIFFLFREDFVKLKKNERQLREILKDVRERSRASGLQPAIIGVVAVAADPLKEEEEGDSVCRMQCFLRAVFHRQPGETVQAVQFKLNQVESVLDIKRTAYRALRASLDNTGEGRGNRALPTILHCFPYLRRRAMERHPLKSTNVNPGGSLQDSEENMSLTCPDCENGGIQA</sequence>
<accession>M3XHM4</accession>
<dbReference type="Ensembl" id="ENSLACT00000025082.1">
    <property type="protein sequence ID" value="ENSLACP00000022230.1"/>
    <property type="gene ID" value="ENSLACG00000022451.1"/>
</dbReference>
<dbReference type="FunCoup" id="M3XHM4">
    <property type="interactions" value="79"/>
</dbReference>
<dbReference type="KEGG" id="lcm:102346819"/>
<evidence type="ECO:0000259" key="2">
    <source>
        <dbReference type="Pfam" id="PF15443"/>
    </source>
</evidence>
<dbReference type="EMBL" id="AFYH01083613">
    <property type="status" value="NOT_ANNOTATED_CDS"/>
    <property type="molecule type" value="Genomic_DNA"/>
</dbReference>
<dbReference type="Pfam" id="PF15443">
    <property type="entry name" value="DUF4630"/>
    <property type="match status" value="1"/>
</dbReference>
<feature type="region of interest" description="Disordered" evidence="1">
    <location>
        <begin position="66"/>
        <end position="169"/>
    </location>
</feature>
<dbReference type="PANTHER" id="PTHR35675">
    <property type="entry name" value="HYPOTHETICAL PROTEIN LOC100362216"/>
    <property type="match status" value="1"/>
</dbReference>
<dbReference type="InterPro" id="IPR027868">
    <property type="entry name" value="C2orf72-like_C"/>
</dbReference>
<reference evidence="3" key="3">
    <citation type="submission" date="2025-09" db="UniProtKB">
        <authorList>
            <consortium name="Ensembl"/>
        </authorList>
    </citation>
    <scope>IDENTIFICATION</scope>
</reference>
<dbReference type="eggNOG" id="ENOG502S7XX">
    <property type="taxonomic scope" value="Eukaryota"/>
</dbReference>
<name>M3XHM4_LATCH</name>
<proteinExistence type="predicted"/>
<feature type="compositionally biased region" description="Basic and acidic residues" evidence="1">
    <location>
        <begin position="94"/>
        <end position="109"/>
    </location>
</feature>
<feature type="compositionally biased region" description="Basic and acidic residues" evidence="1">
    <location>
        <begin position="123"/>
        <end position="147"/>
    </location>
</feature>
<dbReference type="Bgee" id="ENSLACG00000022451">
    <property type="expression patterns" value="Expressed in pharyngeal gill and 6 other cell types or tissues"/>
</dbReference>
<reference evidence="3" key="2">
    <citation type="submission" date="2025-08" db="UniProtKB">
        <authorList>
            <consortium name="Ensembl"/>
        </authorList>
    </citation>
    <scope>IDENTIFICATION</scope>
</reference>
<dbReference type="InParanoid" id="M3XHM4"/>
<evidence type="ECO:0000313" key="4">
    <source>
        <dbReference type="Proteomes" id="UP000008672"/>
    </source>
</evidence>
<evidence type="ECO:0000313" key="3">
    <source>
        <dbReference type="Ensembl" id="ENSLACP00000022230.1"/>
    </source>
</evidence>
<reference evidence="4" key="1">
    <citation type="submission" date="2011-08" db="EMBL/GenBank/DDBJ databases">
        <title>The draft genome of Latimeria chalumnae.</title>
        <authorList>
            <person name="Di Palma F."/>
            <person name="Alfoldi J."/>
            <person name="Johnson J."/>
            <person name="Berlin A."/>
            <person name="Gnerre S."/>
            <person name="Jaffe D."/>
            <person name="MacCallum I."/>
            <person name="Young S."/>
            <person name="Walker B.J."/>
            <person name="Lander E."/>
            <person name="Lindblad-Toh K."/>
        </authorList>
    </citation>
    <scope>NUCLEOTIDE SEQUENCE [LARGE SCALE GENOMIC DNA]</scope>
    <source>
        <strain evidence="4">Wild caught</strain>
    </source>
</reference>
<evidence type="ECO:0000256" key="1">
    <source>
        <dbReference type="SAM" id="MobiDB-lite"/>
    </source>
</evidence>
<feature type="compositionally biased region" description="Basic and acidic residues" evidence="1">
    <location>
        <begin position="154"/>
        <end position="169"/>
    </location>
</feature>
<keyword evidence="4" id="KW-1185">Reference proteome</keyword>
<dbReference type="OrthoDB" id="9908060at2759"/>
<dbReference type="OMA" id="HRHPGEC"/>